<keyword evidence="1" id="KW-0472">Membrane</keyword>
<comment type="caution">
    <text evidence="2">The sequence shown here is derived from an EMBL/GenBank/DDBJ whole genome shotgun (WGS) entry which is preliminary data.</text>
</comment>
<proteinExistence type="predicted"/>
<keyword evidence="1" id="KW-0812">Transmembrane</keyword>
<gene>
    <name evidence="2" type="ORF">UX22_C0004G0074</name>
</gene>
<evidence type="ECO:0008006" key="4">
    <source>
        <dbReference type="Google" id="ProtNLM"/>
    </source>
</evidence>
<evidence type="ECO:0000313" key="2">
    <source>
        <dbReference type="EMBL" id="KKU15753.1"/>
    </source>
</evidence>
<evidence type="ECO:0000256" key="1">
    <source>
        <dbReference type="SAM" id="Phobius"/>
    </source>
</evidence>
<protein>
    <recommendedName>
        <fullName evidence="4">Type IV pilus assembly protein PilM</fullName>
    </recommendedName>
</protein>
<keyword evidence="1" id="KW-1133">Transmembrane helix</keyword>
<dbReference type="Proteomes" id="UP000034727">
    <property type="component" value="Unassembled WGS sequence"/>
</dbReference>
<dbReference type="Gene3D" id="3.30.1490.300">
    <property type="match status" value="1"/>
</dbReference>
<name>A0A0G1QDC7_9BACT</name>
<sequence>MSTFQSFYKKAGQILARLSSKPLLGGIYVSNFGIQYISFIGGVPKMISLRFPPGVVTDGRIQDKEQFRRVCSEIHAAVSPDNPDKRTQVVVVLPGALVYTQSFSIPNVGDDKIDESAILNLQMISPIPQQTAYMSWQELGGSSDKRELLGAFVERSAVDEIRDIFSETGFYPIAFEFPSLSLSRLVSESSDIKEKCVLMFHISSDGINLAIIRGNKLHFDYFRSWRSIQGEESQISRERFDRVIVEEVRKVMNFSMSKFRVKVDMALIVAPGFESEVSGVISKNFSMEVDPLTLSVPEISPQWYVAYGAAMREAMYFGSKERYINLNKETSEDLFFQEHLFGFVGLWRNAITVVFGFFLFVFAVAYLFLSGQEKTLQSGIVLSKAEVNQSEYSLIAEKAGRFNVLLEVVGREPENADFWHGFLTGFIDNAAGNKISVRRVDASSVTSPIQIYAEAPDNASVVAFKNKLSESAEYGDVSVPLLGIKELDNGSVGFNLSFSLKEGVVSR</sequence>
<dbReference type="AlphaFoldDB" id="A0A0G1QDC7"/>
<reference evidence="2 3" key="1">
    <citation type="journal article" date="2015" name="Nature">
        <title>rRNA introns, odd ribosomes, and small enigmatic genomes across a large radiation of phyla.</title>
        <authorList>
            <person name="Brown C.T."/>
            <person name="Hug L.A."/>
            <person name="Thomas B.C."/>
            <person name="Sharon I."/>
            <person name="Castelle C.J."/>
            <person name="Singh A."/>
            <person name="Wilkins M.J."/>
            <person name="Williams K.H."/>
            <person name="Banfield J.F."/>
        </authorList>
    </citation>
    <scope>NUCLEOTIDE SEQUENCE [LARGE SCALE GENOMIC DNA]</scope>
</reference>
<evidence type="ECO:0000313" key="3">
    <source>
        <dbReference type="Proteomes" id="UP000034727"/>
    </source>
</evidence>
<accession>A0A0G1QDC7</accession>
<dbReference type="Gene3D" id="3.30.420.40">
    <property type="match status" value="2"/>
</dbReference>
<feature type="transmembrane region" description="Helical" evidence="1">
    <location>
        <begin position="346"/>
        <end position="369"/>
    </location>
</feature>
<organism evidence="2 3">
    <name type="scientific">Candidatus Jorgensenbacteria bacterium GW2011_GWA2_45_9</name>
    <dbReference type="NCBI Taxonomy" id="1618663"/>
    <lineage>
        <taxon>Bacteria</taxon>
        <taxon>Candidatus Joergenseniibacteriota</taxon>
    </lineage>
</organism>
<dbReference type="EMBL" id="LCLJ01000004">
    <property type="protein sequence ID" value="KKU15753.1"/>
    <property type="molecule type" value="Genomic_DNA"/>
</dbReference>